<accession>A0A4Y2CUW7</accession>
<sequence>MQCGVGKQAVSSERAPTRRKMENTEKANNEEQRIFTCEIFKSLTTSYNAGVILATESITYTVEDSSHFTNVCICDVDSGDKVLW</sequence>
<protein>
    <submittedName>
        <fullName evidence="3">Uncharacterized protein</fullName>
    </submittedName>
</protein>
<proteinExistence type="predicted"/>
<dbReference type="EMBL" id="BGPR01087676">
    <property type="protein sequence ID" value="GBM08124.1"/>
    <property type="molecule type" value="Genomic_DNA"/>
</dbReference>
<feature type="region of interest" description="Disordered" evidence="1">
    <location>
        <begin position="1"/>
        <end position="28"/>
    </location>
</feature>
<evidence type="ECO:0000313" key="3">
    <source>
        <dbReference type="EMBL" id="GBM08262.1"/>
    </source>
</evidence>
<evidence type="ECO:0000313" key="4">
    <source>
        <dbReference type="Proteomes" id="UP000499080"/>
    </source>
</evidence>
<feature type="compositionally biased region" description="Basic and acidic residues" evidence="1">
    <location>
        <begin position="15"/>
        <end position="28"/>
    </location>
</feature>
<dbReference type="AlphaFoldDB" id="A0A4Y2CUW7"/>
<comment type="caution">
    <text evidence="3">The sequence shown here is derived from an EMBL/GenBank/DDBJ whole genome shotgun (WGS) entry which is preliminary data.</text>
</comment>
<gene>
    <name evidence="2" type="ORF">AVEN_42001_1</name>
    <name evidence="3" type="ORF">AVEN_85785_1</name>
</gene>
<reference evidence="3 4" key="1">
    <citation type="journal article" date="2019" name="Sci. Rep.">
        <title>Orb-weaving spider Araneus ventricosus genome elucidates the spidroin gene catalogue.</title>
        <authorList>
            <person name="Kono N."/>
            <person name="Nakamura H."/>
            <person name="Ohtoshi R."/>
            <person name="Moran D.A.P."/>
            <person name="Shinohara A."/>
            <person name="Yoshida Y."/>
            <person name="Fujiwara M."/>
            <person name="Mori M."/>
            <person name="Tomita M."/>
            <person name="Arakawa K."/>
        </authorList>
    </citation>
    <scope>NUCLEOTIDE SEQUENCE [LARGE SCALE GENOMIC DNA]</scope>
</reference>
<name>A0A4Y2CUW7_ARAVE</name>
<keyword evidence="4" id="KW-1185">Reference proteome</keyword>
<dbReference type="EMBL" id="BGPR01087714">
    <property type="protein sequence ID" value="GBM08262.1"/>
    <property type="molecule type" value="Genomic_DNA"/>
</dbReference>
<organism evidence="3 4">
    <name type="scientific">Araneus ventricosus</name>
    <name type="common">Orbweaver spider</name>
    <name type="synonym">Epeira ventricosa</name>
    <dbReference type="NCBI Taxonomy" id="182803"/>
    <lineage>
        <taxon>Eukaryota</taxon>
        <taxon>Metazoa</taxon>
        <taxon>Ecdysozoa</taxon>
        <taxon>Arthropoda</taxon>
        <taxon>Chelicerata</taxon>
        <taxon>Arachnida</taxon>
        <taxon>Araneae</taxon>
        <taxon>Araneomorphae</taxon>
        <taxon>Entelegynae</taxon>
        <taxon>Araneoidea</taxon>
        <taxon>Araneidae</taxon>
        <taxon>Araneus</taxon>
    </lineage>
</organism>
<evidence type="ECO:0000256" key="1">
    <source>
        <dbReference type="SAM" id="MobiDB-lite"/>
    </source>
</evidence>
<dbReference type="Proteomes" id="UP000499080">
    <property type="component" value="Unassembled WGS sequence"/>
</dbReference>
<evidence type="ECO:0000313" key="2">
    <source>
        <dbReference type="EMBL" id="GBM08124.1"/>
    </source>
</evidence>